<dbReference type="CDD" id="cd04280">
    <property type="entry name" value="ZnMc_astacin_like"/>
    <property type="match status" value="1"/>
</dbReference>
<evidence type="ECO:0000256" key="6">
    <source>
        <dbReference type="ARBA" id="ARBA00022833"/>
    </source>
</evidence>
<comment type="caution">
    <text evidence="11">Lacks conserved residue(s) required for the propagation of feature annotation.</text>
</comment>
<dbReference type="PROSITE" id="PS51864">
    <property type="entry name" value="ASTACIN"/>
    <property type="match status" value="1"/>
</dbReference>
<evidence type="ECO:0000256" key="3">
    <source>
        <dbReference type="ARBA" id="ARBA00022723"/>
    </source>
</evidence>
<proteinExistence type="predicted"/>
<keyword evidence="7 12" id="KW-0482">Metalloprotease</keyword>
<evidence type="ECO:0000256" key="9">
    <source>
        <dbReference type="ARBA" id="ARBA00023157"/>
    </source>
</evidence>
<keyword evidence="8" id="KW-0865">Zymogen</keyword>
<dbReference type="Gene3D" id="1.10.10.1940">
    <property type="match status" value="2"/>
</dbReference>
<evidence type="ECO:0000313" key="16">
    <source>
        <dbReference type="Proteomes" id="UP000887566"/>
    </source>
</evidence>
<keyword evidence="2 12" id="KW-0645">Protease</keyword>
<dbReference type="GO" id="GO:0006508">
    <property type="term" value="P:proteolysis"/>
    <property type="evidence" value="ECO:0007669"/>
    <property type="project" value="UniProtKB-KW"/>
</dbReference>
<dbReference type="PRINTS" id="PR00480">
    <property type="entry name" value="ASTACIN"/>
</dbReference>
<evidence type="ECO:0000256" key="1">
    <source>
        <dbReference type="ARBA" id="ARBA00002657"/>
    </source>
</evidence>
<dbReference type="PANTHER" id="PTHR10127">
    <property type="entry name" value="DISCOIDIN, CUB, EGF, LAMININ , AND ZINC METALLOPROTEASE DOMAIN CONTAINING"/>
    <property type="match status" value="1"/>
</dbReference>
<feature type="binding site" evidence="12">
    <location>
        <position position="200"/>
    </location>
    <ligand>
        <name>Zn(2+)</name>
        <dbReference type="ChEBI" id="CHEBI:29105"/>
        <note>catalytic</note>
    </ligand>
</feature>
<evidence type="ECO:0000256" key="10">
    <source>
        <dbReference type="ARBA" id="ARBA00023180"/>
    </source>
</evidence>
<dbReference type="Proteomes" id="UP000887566">
    <property type="component" value="Unplaced"/>
</dbReference>
<dbReference type="InterPro" id="IPR006026">
    <property type="entry name" value="Peptidase_Metallo"/>
</dbReference>
<evidence type="ECO:0000256" key="7">
    <source>
        <dbReference type="ARBA" id="ARBA00023049"/>
    </source>
</evidence>
<dbReference type="GO" id="GO:0004222">
    <property type="term" value="F:metalloendopeptidase activity"/>
    <property type="evidence" value="ECO:0007669"/>
    <property type="project" value="UniProtKB-UniRule"/>
</dbReference>
<dbReference type="Pfam" id="PF01549">
    <property type="entry name" value="ShK"/>
    <property type="match status" value="2"/>
</dbReference>
<keyword evidence="16" id="KW-1185">Reference proteome</keyword>
<feature type="binding site" evidence="12">
    <location>
        <position position="210"/>
    </location>
    <ligand>
        <name>Zn(2+)</name>
        <dbReference type="ChEBI" id="CHEBI:29105"/>
        <note>catalytic</note>
    </ligand>
</feature>
<organism evidence="16 17">
    <name type="scientific">Plectus sambesii</name>
    <dbReference type="NCBI Taxonomy" id="2011161"/>
    <lineage>
        <taxon>Eukaryota</taxon>
        <taxon>Metazoa</taxon>
        <taxon>Ecdysozoa</taxon>
        <taxon>Nematoda</taxon>
        <taxon>Chromadorea</taxon>
        <taxon>Plectida</taxon>
        <taxon>Plectina</taxon>
        <taxon>Plectoidea</taxon>
        <taxon>Plectidae</taxon>
        <taxon>Plectus</taxon>
    </lineage>
</organism>
<feature type="signal peptide" evidence="13">
    <location>
        <begin position="1"/>
        <end position="19"/>
    </location>
</feature>
<evidence type="ECO:0000256" key="11">
    <source>
        <dbReference type="PROSITE-ProRule" id="PRU01005"/>
    </source>
</evidence>
<keyword evidence="9" id="KW-1015">Disulfide bond</keyword>
<dbReference type="SMART" id="SM00235">
    <property type="entry name" value="ZnMc"/>
    <property type="match status" value="1"/>
</dbReference>
<dbReference type="InterPro" id="IPR034035">
    <property type="entry name" value="Astacin-like_dom"/>
</dbReference>
<feature type="chain" id="PRO_5038171668" description="Metalloendopeptidase" evidence="13">
    <location>
        <begin position="20"/>
        <end position="423"/>
    </location>
</feature>
<dbReference type="GO" id="GO:0008270">
    <property type="term" value="F:zinc ion binding"/>
    <property type="evidence" value="ECO:0007669"/>
    <property type="project" value="UniProtKB-UniRule"/>
</dbReference>
<evidence type="ECO:0000259" key="14">
    <source>
        <dbReference type="PROSITE" id="PS51670"/>
    </source>
</evidence>
<sequence length="423" mass="46745">MRTLWTAIVCCAIVIKCRSEKDPTLYFDKSKPDEESTLNSVDYDRSKYQTTLFDGGKGMGKVDESAMYRPNRFEGDIVNPGLSADTIKAYVGEANPSSASKDLQGVMRNAVKQTYLMWPDGKIPYTISTQYSSYSRSKIAEALDEYAKQTCIQFVPKTAEQTDYVHIFPEDGCYSLVGRTGGKQPLSLGDGCIQKGIIIHELMHAVGFFHEQSRADRDDYITINWKNVETGLEDQFEKYSLNMITHLGTPYDYGSIMHYSKDAFSKDGSDTITTKVPGVEIGQRRGFSSNDLYKIKKLYNCADAGLVTPQPDPLTKTGPTLAPAPTTTAPPGVTAGCVDKRSDCASMAKYGHCVSRWSSKFMTEFCAKSCEKCADSASGSIGPGSTCTDSRTWCERWAASGMCTQQIFKEYMKGKCQKSCNLC</sequence>
<dbReference type="SUPFAM" id="SSF55486">
    <property type="entry name" value="Metalloproteases ('zincins'), catalytic domain"/>
    <property type="match status" value="1"/>
</dbReference>
<dbReference type="InterPro" id="IPR001506">
    <property type="entry name" value="Peptidase_M12A"/>
</dbReference>
<protein>
    <recommendedName>
        <fullName evidence="13">Metalloendopeptidase</fullName>
        <ecNumber evidence="13">3.4.24.-</ecNumber>
    </recommendedName>
</protein>
<dbReference type="Pfam" id="PF01400">
    <property type="entry name" value="Astacin"/>
    <property type="match status" value="1"/>
</dbReference>
<keyword evidence="4 13" id="KW-0732">Signal</keyword>
<feature type="domain" description="ShKT" evidence="14">
    <location>
        <begin position="337"/>
        <end position="373"/>
    </location>
</feature>
<comment type="cofactor">
    <cofactor evidence="12 13">
        <name>Zn(2+)</name>
        <dbReference type="ChEBI" id="CHEBI:29105"/>
    </cofactor>
    <text evidence="12 13">Binds 1 zinc ion per subunit.</text>
</comment>
<dbReference type="PANTHER" id="PTHR10127:SF890">
    <property type="entry name" value="ZINC METALLOPROTEINASE NAS-13"/>
    <property type="match status" value="1"/>
</dbReference>
<evidence type="ECO:0000259" key="15">
    <source>
        <dbReference type="PROSITE" id="PS51864"/>
    </source>
</evidence>
<evidence type="ECO:0000256" key="2">
    <source>
        <dbReference type="ARBA" id="ARBA00022670"/>
    </source>
</evidence>
<reference evidence="17" key="1">
    <citation type="submission" date="2022-11" db="UniProtKB">
        <authorList>
            <consortium name="WormBaseParasite"/>
        </authorList>
    </citation>
    <scope>IDENTIFICATION</scope>
</reference>
<evidence type="ECO:0000313" key="17">
    <source>
        <dbReference type="WBParaSite" id="PSAMB.scaffold766size41716.g8593.t1"/>
    </source>
</evidence>
<keyword evidence="5 12" id="KW-0378">Hydrolase</keyword>
<evidence type="ECO:0000256" key="12">
    <source>
        <dbReference type="PROSITE-ProRule" id="PRU01211"/>
    </source>
</evidence>
<dbReference type="WBParaSite" id="PSAMB.scaffold766size41716.g8593.t1">
    <property type="protein sequence ID" value="PSAMB.scaffold766size41716.g8593.t1"/>
    <property type="gene ID" value="PSAMB.scaffold766size41716.g8593"/>
</dbReference>
<dbReference type="FunFam" id="3.40.390.10:FF:000015">
    <property type="entry name" value="Meprin A subunit"/>
    <property type="match status" value="1"/>
</dbReference>
<comment type="function">
    <text evidence="1">Metalloprotease.</text>
</comment>
<feature type="binding site" evidence="12">
    <location>
        <position position="204"/>
    </location>
    <ligand>
        <name>Zn(2+)</name>
        <dbReference type="ChEBI" id="CHEBI:29105"/>
        <note>catalytic</note>
    </ligand>
</feature>
<dbReference type="SMART" id="SM00254">
    <property type="entry name" value="ShKT"/>
    <property type="match status" value="2"/>
</dbReference>
<dbReference type="InterPro" id="IPR003582">
    <property type="entry name" value="ShKT_dom"/>
</dbReference>
<accession>A0A914XD47</accession>
<dbReference type="Gene3D" id="3.40.390.10">
    <property type="entry name" value="Collagenase (Catalytic Domain)"/>
    <property type="match status" value="1"/>
</dbReference>
<keyword evidence="6 12" id="KW-0862">Zinc</keyword>
<dbReference type="InterPro" id="IPR024079">
    <property type="entry name" value="MetalloPept_cat_dom_sf"/>
</dbReference>
<evidence type="ECO:0000256" key="8">
    <source>
        <dbReference type="ARBA" id="ARBA00023145"/>
    </source>
</evidence>
<dbReference type="EC" id="3.4.24.-" evidence="13"/>
<keyword evidence="10" id="KW-0325">Glycoprotein</keyword>
<evidence type="ECO:0000256" key="13">
    <source>
        <dbReference type="RuleBase" id="RU361183"/>
    </source>
</evidence>
<evidence type="ECO:0000256" key="4">
    <source>
        <dbReference type="ARBA" id="ARBA00022729"/>
    </source>
</evidence>
<dbReference type="AlphaFoldDB" id="A0A914XD47"/>
<dbReference type="PROSITE" id="PS51670">
    <property type="entry name" value="SHKT"/>
    <property type="match status" value="2"/>
</dbReference>
<name>A0A914XD47_9BILA</name>
<feature type="active site" evidence="12">
    <location>
        <position position="201"/>
    </location>
</feature>
<feature type="domain" description="ShKT" evidence="14">
    <location>
        <begin position="387"/>
        <end position="423"/>
    </location>
</feature>
<keyword evidence="3 12" id="KW-0479">Metal-binding</keyword>
<evidence type="ECO:0000256" key="5">
    <source>
        <dbReference type="ARBA" id="ARBA00022801"/>
    </source>
</evidence>
<feature type="domain" description="Peptidase M12A" evidence="15">
    <location>
        <begin position="109"/>
        <end position="302"/>
    </location>
</feature>